<dbReference type="Pfam" id="PF05973">
    <property type="entry name" value="Gp49"/>
    <property type="match status" value="1"/>
</dbReference>
<dbReference type="Proteomes" id="UP000261739">
    <property type="component" value="Unassembled WGS sequence"/>
</dbReference>
<evidence type="ECO:0000313" key="1">
    <source>
        <dbReference type="EMBL" id="HCT14383.1"/>
    </source>
</evidence>
<proteinExistence type="predicted"/>
<gene>
    <name evidence="1" type="ORF">DIW82_06215</name>
</gene>
<reference evidence="1 2" key="1">
    <citation type="journal article" date="2018" name="Nat. Biotechnol.">
        <title>A standardized bacterial taxonomy based on genome phylogeny substantially revises the tree of life.</title>
        <authorList>
            <person name="Parks D.H."/>
            <person name="Chuvochina M."/>
            <person name="Waite D.W."/>
            <person name="Rinke C."/>
            <person name="Skarshewski A."/>
            <person name="Chaumeil P.A."/>
            <person name="Hugenholtz P."/>
        </authorList>
    </citation>
    <scope>NUCLEOTIDE SEQUENCE [LARGE SCALE GENOMIC DNA]</scope>
    <source>
        <strain evidence="1">UBA11247</strain>
    </source>
</reference>
<dbReference type="STRING" id="863239.GCA_000213935_00919"/>
<evidence type="ECO:0000313" key="2">
    <source>
        <dbReference type="Proteomes" id="UP000261739"/>
    </source>
</evidence>
<dbReference type="AlphaFoldDB" id="A0A3D4SYM4"/>
<name>A0A3D4SYM4_9CORY</name>
<comment type="caution">
    <text evidence="1">The sequence shown here is derived from an EMBL/GenBank/DDBJ whole genome shotgun (WGS) entry which is preliminary data.</text>
</comment>
<dbReference type="EMBL" id="DQID01000163">
    <property type="protein sequence ID" value="HCT14383.1"/>
    <property type="molecule type" value="Genomic_DNA"/>
</dbReference>
<organism evidence="1 2">
    <name type="scientific">Corynebacterium nuruki</name>
    <dbReference type="NCBI Taxonomy" id="1032851"/>
    <lineage>
        <taxon>Bacteria</taxon>
        <taxon>Bacillati</taxon>
        <taxon>Actinomycetota</taxon>
        <taxon>Actinomycetes</taxon>
        <taxon>Mycobacteriales</taxon>
        <taxon>Corynebacteriaceae</taxon>
        <taxon>Corynebacterium</taxon>
    </lineage>
</organism>
<sequence length="112" mass="12882">MDVWWLTAVLDEFRRLPQGAQQRLGYQLSKVQQGEDPDDWKPMKAIGDGCREIRIHFDDGIARSLYVYLGKDPRYVVPLAAFVKKTGKTPSGIVKTAGRRLAQVKQQMEEYR</sequence>
<protein>
    <recommendedName>
        <fullName evidence="3">Addiction module toxin RelE</fullName>
    </recommendedName>
</protein>
<dbReference type="InterPro" id="IPR009241">
    <property type="entry name" value="HigB-like"/>
</dbReference>
<accession>A0A3D4SYM4</accession>
<evidence type="ECO:0008006" key="3">
    <source>
        <dbReference type="Google" id="ProtNLM"/>
    </source>
</evidence>